<evidence type="ECO:0000313" key="1">
    <source>
        <dbReference type="Proteomes" id="UP000887565"/>
    </source>
</evidence>
<reference evidence="2" key="1">
    <citation type="submission" date="2022-11" db="UniProtKB">
        <authorList>
            <consortium name="WormBaseParasite"/>
        </authorList>
    </citation>
    <scope>IDENTIFICATION</scope>
</reference>
<organism evidence="1 2">
    <name type="scientific">Romanomermis culicivorax</name>
    <name type="common">Nematode worm</name>
    <dbReference type="NCBI Taxonomy" id="13658"/>
    <lineage>
        <taxon>Eukaryota</taxon>
        <taxon>Metazoa</taxon>
        <taxon>Ecdysozoa</taxon>
        <taxon>Nematoda</taxon>
        <taxon>Enoplea</taxon>
        <taxon>Dorylaimia</taxon>
        <taxon>Mermithida</taxon>
        <taxon>Mermithoidea</taxon>
        <taxon>Mermithidae</taxon>
        <taxon>Romanomermis</taxon>
    </lineage>
</organism>
<name>A0A915HJ16_ROMCU</name>
<dbReference type="WBParaSite" id="nRc.2.0.1.t01424-RA">
    <property type="protein sequence ID" value="nRc.2.0.1.t01424-RA"/>
    <property type="gene ID" value="nRc.2.0.1.g01424"/>
</dbReference>
<protein>
    <submittedName>
        <fullName evidence="2">Uncharacterized protein</fullName>
    </submittedName>
</protein>
<evidence type="ECO:0000313" key="2">
    <source>
        <dbReference type="WBParaSite" id="nRc.2.0.1.t01424-RA"/>
    </source>
</evidence>
<keyword evidence="1" id="KW-1185">Reference proteome</keyword>
<accession>A0A915HJ16</accession>
<proteinExistence type="predicted"/>
<sequence length="83" mass="9380">GTITPNPSSAYWPLYRSTISVCKGPAILRRPAPVGAGRHRLQIFAAIFHPVPLCPAYSFRKKCELHNDRLRYRERSRECLGAS</sequence>
<dbReference type="Proteomes" id="UP000887565">
    <property type="component" value="Unplaced"/>
</dbReference>
<dbReference type="AlphaFoldDB" id="A0A915HJ16"/>